<proteinExistence type="predicted"/>
<organism evidence="1 2">
    <name type="scientific">Sphingobacterium haloxyli</name>
    <dbReference type="NCBI Taxonomy" id="2100533"/>
    <lineage>
        <taxon>Bacteria</taxon>
        <taxon>Pseudomonadati</taxon>
        <taxon>Bacteroidota</taxon>
        <taxon>Sphingobacteriia</taxon>
        <taxon>Sphingobacteriales</taxon>
        <taxon>Sphingobacteriaceae</taxon>
        <taxon>Sphingobacterium</taxon>
    </lineage>
</organism>
<evidence type="ECO:0000313" key="2">
    <source>
        <dbReference type="Proteomes" id="UP000239711"/>
    </source>
</evidence>
<protein>
    <recommendedName>
        <fullName evidence="3">Secretion system C-terminal sorting domain-containing protein</fullName>
    </recommendedName>
</protein>
<sequence>MSARQILFCLICAIIYTELRYIDQKSYTMKLLSIILITLAGNFYGACAQQLSYGYDVAGNRTTRTIVVGTQGFSADRQQEVSQTYRDSLDGKELVIRIDNSNATLGLSAKEHDRSSKQEYSLLDEKGTLITKKKLSGKTTSVKLDDLPSGAYTLQIHINHRSSTWNLVKL</sequence>
<comment type="caution">
    <text evidence="1">The sequence shown here is derived from an EMBL/GenBank/DDBJ whole genome shotgun (WGS) entry which is preliminary data.</text>
</comment>
<reference evidence="1 2" key="1">
    <citation type="submission" date="2018-02" db="EMBL/GenBank/DDBJ databases">
        <title>The draft genome of Sphingobacterium sp. 5JN-11.</title>
        <authorList>
            <person name="Liu L."/>
            <person name="Li L."/>
            <person name="Liang L."/>
            <person name="Zhang X."/>
            <person name="Wang T."/>
        </authorList>
    </citation>
    <scope>NUCLEOTIDE SEQUENCE [LARGE SCALE GENOMIC DNA]</scope>
    <source>
        <strain evidence="1 2">5JN-11</strain>
    </source>
</reference>
<keyword evidence="2" id="KW-1185">Reference proteome</keyword>
<name>A0A2S9J386_9SPHI</name>
<gene>
    <name evidence="1" type="ORF">C5745_10505</name>
</gene>
<dbReference type="AlphaFoldDB" id="A0A2S9J386"/>
<dbReference type="EMBL" id="PVBQ01000007">
    <property type="protein sequence ID" value="PRD47253.1"/>
    <property type="molecule type" value="Genomic_DNA"/>
</dbReference>
<dbReference type="Proteomes" id="UP000239711">
    <property type="component" value="Unassembled WGS sequence"/>
</dbReference>
<evidence type="ECO:0000313" key="1">
    <source>
        <dbReference type="EMBL" id="PRD47253.1"/>
    </source>
</evidence>
<accession>A0A2S9J386</accession>
<evidence type="ECO:0008006" key="3">
    <source>
        <dbReference type="Google" id="ProtNLM"/>
    </source>
</evidence>